<keyword evidence="6" id="KW-0808">Transferase</keyword>
<protein>
    <recommendedName>
        <fullName evidence="3">histidine kinase</fullName>
        <ecNumber evidence="3">2.7.13.3</ecNumber>
    </recommendedName>
</protein>
<evidence type="ECO:0000256" key="5">
    <source>
        <dbReference type="ARBA" id="ARBA00022553"/>
    </source>
</evidence>
<evidence type="ECO:0000259" key="16">
    <source>
        <dbReference type="PROSITE" id="PS50885"/>
    </source>
</evidence>
<dbReference type="Proteomes" id="UP001597180">
    <property type="component" value="Unassembled WGS sequence"/>
</dbReference>
<evidence type="ECO:0000256" key="10">
    <source>
        <dbReference type="ARBA" id="ARBA00022840"/>
    </source>
</evidence>
<evidence type="ECO:0000256" key="12">
    <source>
        <dbReference type="ARBA" id="ARBA00023012"/>
    </source>
</evidence>
<dbReference type="InterPro" id="IPR003661">
    <property type="entry name" value="HisK_dim/P_dom"/>
</dbReference>
<feature type="domain" description="Histidine kinase" evidence="15">
    <location>
        <begin position="536"/>
        <end position="750"/>
    </location>
</feature>
<evidence type="ECO:0000256" key="7">
    <source>
        <dbReference type="ARBA" id="ARBA00022692"/>
    </source>
</evidence>
<reference evidence="18" key="1">
    <citation type="journal article" date="2019" name="Int. J. Syst. Evol. Microbiol.">
        <title>The Global Catalogue of Microorganisms (GCM) 10K type strain sequencing project: providing services to taxonomists for standard genome sequencing and annotation.</title>
        <authorList>
            <consortium name="The Broad Institute Genomics Platform"/>
            <consortium name="The Broad Institute Genome Sequencing Center for Infectious Disease"/>
            <person name="Wu L."/>
            <person name="Ma J."/>
        </authorList>
    </citation>
    <scope>NUCLEOTIDE SEQUENCE [LARGE SCALE GENOMIC DNA]</scope>
    <source>
        <strain evidence="18">CCUG 53270</strain>
    </source>
</reference>
<name>A0ABW3UME3_9BACL</name>
<keyword evidence="4" id="KW-1003">Cell membrane</keyword>
<keyword evidence="18" id="KW-1185">Reference proteome</keyword>
<dbReference type="PRINTS" id="PR00344">
    <property type="entry name" value="BCTRLSENSOR"/>
</dbReference>
<evidence type="ECO:0000256" key="4">
    <source>
        <dbReference type="ARBA" id="ARBA00022475"/>
    </source>
</evidence>
<dbReference type="EMBL" id="JBHTLU010000019">
    <property type="protein sequence ID" value="MFD1221900.1"/>
    <property type="molecule type" value="Genomic_DNA"/>
</dbReference>
<keyword evidence="12" id="KW-0902">Two-component regulatory system</keyword>
<feature type="transmembrane region" description="Helical" evidence="14">
    <location>
        <begin position="417"/>
        <end position="438"/>
    </location>
</feature>
<dbReference type="GO" id="GO:0016301">
    <property type="term" value="F:kinase activity"/>
    <property type="evidence" value="ECO:0007669"/>
    <property type="project" value="UniProtKB-KW"/>
</dbReference>
<dbReference type="InterPro" id="IPR050398">
    <property type="entry name" value="HssS/ArlS-like"/>
</dbReference>
<dbReference type="SMART" id="SM00387">
    <property type="entry name" value="HATPase_c"/>
    <property type="match status" value="1"/>
</dbReference>
<dbReference type="SUPFAM" id="SSF55874">
    <property type="entry name" value="ATPase domain of HSP90 chaperone/DNA topoisomerase II/histidine kinase"/>
    <property type="match status" value="1"/>
</dbReference>
<dbReference type="InterPro" id="IPR036097">
    <property type="entry name" value="HisK_dim/P_sf"/>
</dbReference>
<organism evidence="17 18">
    <name type="scientific">Paenibacillus vulneris</name>
    <dbReference type="NCBI Taxonomy" id="1133364"/>
    <lineage>
        <taxon>Bacteria</taxon>
        <taxon>Bacillati</taxon>
        <taxon>Bacillota</taxon>
        <taxon>Bacilli</taxon>
        <taxon>Bacillales</taxon>
        <taxon>Paenibacillaceae</taxon>
        <taxon>Paenibacillus</taxon>
    </lineage>
</organism>
<dbReference type="Pfam" id="PF02518">
    <property type="entry name" value="HATPase_c"/>
    <property type="match status" value="1"/>
</dbReference>
<dbReference type="SUPFAM" id="SSF47384">
    <property type="entry name" value="Homodimeric domain of signal transducing histidine kinase"/>
    <property type="match status" value="1"/>
</dbReference>
<evidence type="ECO:0000256" key="14">
    <source>
        <dbReference type="SAM" id="Phobius"/>
    </source>
</evidence>
<dbReference type="PROSITE" id="PS50109">
    <property type="entry name" value="HIS_KIN"/>
    <property type="match status" value="1"/>
</dbReference>
<evidence type="ECO:0000259" key="15">
    <source>
        <dbReference type="PROSITE" id="PS50109"/>
    </source>
</evidence>
<evidence type="ECO:0000256" key="8">
    <source>
        <dbReference type="ARBA" id="ARBA00022741"/>
    </source>
</evidence>
<evidence type="ECO:0000256" key="13">
    <source>
        <dbReference type="ARBA" id="ARBA00023136"/>
    </source>
</evidence>
<dbReference type="Gene3D" id="3.30.565.10">
    <property type="entry name" value="Histidine kinase-like ATPase, C-terminal domain"/>
    <property type="match status" value="1"/>
</dbReference>
<dbReference type="SMART" id="SM00388">
    <property type="entry name" value="HisKA"/>
    <property type="match status" value="1"/>
</dbReference>
<evidence type="ECO:0000256" key="6">
    <source>
        <dbReference type="ARBA" id="ARBA00022679"/>
    </source>
</evidence>
<evidence type="ECO:0000313" key="18">
    <source>
        <dbReference type="Proteomes" id="UP001597180"/>
    </source>
</evidence>
<evidence type="ECO:0000256" key="11">
    <source>
        <dbReference type="ARBA" id="ARBA00022989"/>
    </source>
</evidence>
<dbReference type="InterPro" id="IPR003660">
    <property type="entry name" value="HAMP_dom"/>
</dbReference>
<proteinExistence type="predicted"/>
<sequence>MATKLKNKALAAAAVCITVLWAISALCFIDSFKHASYLDTDYYAKGGPLYSRIYHFYTMLKVQYIDPDSSYKNYSQKLDIEKIGKAEYDALKEKAYREADQGKEAREASIRQSYALKMEQAEKSGNADLTAQLTEERNQKLAESQQLGDRLLAEMVKKRIAVLDQEYADRQKQLDAYNDAIFYFIRDNETNETYTNMNPAPSSAEDLTKTALYREAAQSIALPLSPEMYTSLPYKDFTSSLQFMSNSFEDRHLSGLLILPENALYSKSINKDYTYYLSVRERIIKELILGGVCLIGALGFMLYWRRSGAARILFQESRTAALWRRIPLDVRALLMLPAAWIGWGCAVDTAFFFRLPLRFEHVYQLSALSLCIFYLLFHLEEALWLFRRRDTLRELRQRCLYRRAKGSIGSRLTTKGVMFKAGLLFVLTVLIGPVLLMLKQSMLYGSGGGAMVGLLYLALFAAWVGPYALRRIRMLNQMTAFSSEMAAGRFPEPIEAKGRGNLPQLAQHLNRMREGFQASLENQVRNERLKTELITNVSHDLKTPLTSILNYIDLLKQKELTADETARCVDVLDRKSQRLKILIDDLFEASKMSSGAVELTIEEVNVSALLTQALAEYSDKIDSSDVTFRVQIAHPHILARLDGNKTWRVFDNLLSNALKYSLPHSRVYVSLEEQAGQIVLTMKNVSAYEIDFEVEELFERFKRGDRSRHTEGSGLGLAIAKSIVELQQGQLKIEIDSDYFKAIVTFPQEAPSPKEGPSDLLMSYSM</sequence>
<dbReference type="CDD" id="cd00082">
    <property type="entry name" value="HisKA"/>
    <property type="match status" value="1"/>
</dbReference>
<dbReference type="InterPro" id="IPR003594">
    <property type="entry name" value="HATPase_dom"/>
</dbReference>
<dbReference type="Pfam" id="PF00512">
    <property type="entry name" value="HisKA"/>
    <property type="match status" value="1"/>
</dbReference>
<feature type="transmembrane region" description="Helical" evidence="14">
    <location>
        <begin position="332"/>
        <end position="353"/>
    </location>
</feature>
<evidence type="ECO:0000256" key="1">
    <source>
        <dbReference type="ARBA" id="ARBA00000085"/>
    </source>
</evidence>
<comment type="caution">
    <text evidence="17">The sequence shown here is derived from an EMBL/GenBank/DDBJ whole genome shotgun (WGS) entry which is preliminary data.</text>
</comment>
<dbReference type="InterPro" id="IPR036890">
    <property type="entry name" value="HATPase_C_sf"/>
</dbReference>
<feature type="transmembrane region" description="Helical" evidence="14">
    <location>
        <begin position="450"/>
        <end position="469"/>
    </location>
</feature>
<feature type="transmembrane region" description="Helical" evidence="14">
    <location>
        <begin position="287"/>
        <end position="304"/>
    </location>
</feature>
<evidence type="ECO:0000256" key="2">
    <source>
        <dbReference type="ARBA" id="ARBA00004651"/>
    </source>
</evidence>
<dbReference type="InterPro" id="IPR004358">
    <property type="entry name" value="Sig_transdc_His_kin-like_C"/>
</dbReference>
<dbReference type="EC" id="2.7.13.3" evidence="3"/>
<feature type="transmembrane region" description="Helical" evidence="14">
    <location>
        <begin position="365"/>
        <end position="386"/>
    </location>
</feature>
<evidence type="ECO:0000313" key="17">
    <source>
        <dbReference type="EMBL" id="MFD1221900.1"/>
    </source>
</evidence>
<keyword evidence="9 17" id="KW-0418">Kinase</keyword>
<dbReference type="CDD" id="cd06225">
    <property type="entry name" value="HAMP"/>
    <property type="match status" value="1"/>
</dbReference>
<dbReference type="RefSeq" id="WP_345586151.1">
    <property type="nucleotide sequence ID" value="NZ_BAABJG010000003.1"/>
</dbReference>
<keyword evidence="8" id="KW-0547">Nucleotide-binding</keyword>
<dbReference type="PANTHER" id="PTHR45528">
    <property type="entry name" value="SENSOR HISTIDINE KINASE CPXA"/>
    <property type="match status" value="1"/>
</dbReference>
<keyword evidence="10" id="KW-0067">ATP-binding</keyword>
<evidence type="ECO:0000256" key="9">
    <source>
        <dbReference type="ARBA" id="ARBA00022777"/>
    </source>
</evidence>
<keyword evidence="11 14" id="KW-1133">Transmembrane helix</keyword>
<comment type="subcellular location">
    <subcellularLocation>
        <location evidence="2">Cell membrane</location>
        <topology evidence="2">Multi-pass membrane protein</topology>
    </subcellularLocation>
</comment>
<gene>
    <name evidence="17" type="ORF">ACFQ4B_17410</name>
</gene>
<dbReference type="PANTHER" id="PTHR45528:SF1">
    <property type="entry name" value="SENSOR HISTIDINE KINASE CPXA"/>
    <property type="match status" value="1"/>
</dbReference>
<evidence type="ECO:0000256" key="3">
    <source>
        <dbReference type="ARBA" id="ARBA00012438"/>
    </source>
</evidence>
<dbReference type="PROSITE" id="PS50885">
    <property type="entry name" value="HAMP"/>
    <property type="match status" value="1"/>
</dbReference>
<comment type="catalytic activity">
    <reaction evidence="1">
        <text>ATP + protein L-histidine = ADP + protein N-phospho-L-histidine.</text>
        <dbReference type="EC" id="2.7.13.3"/>
    </reaction>
</comment>
<keyword evidence="13 14" id="KW-0472">Membrane</keyword>
<dbReference type="Gene3D" id="1.10.287.130">
    <property type="match status" value="1"/>
</dbReference>
<accession>A0ABW3UME3</accession>
<feature type="domain" description="HAMP" evidence="16">
    <location>
        <begin position="475"/>
        <end position="521"/>
    </location>
</feature>
<keyword evidence="7 14" id="KW-0812">Transmembrane</keyword>
<dbReference type="InterPro" id="IPR005467">
    <property type="entry name" value="His_kinase_dom"/>
</dbReference>
<keyword evidence="5" id="KW-0597">Phosphoprotein</keyword>